<dbReference type="Gene3D" id="3.40.50.1450">
    <property type="entry name" value="HybD-like"/>
    <property type="match status" value="1"/>
</dbReference>
<evidence type="ECO:0000256" key="3">
    <source>
        <dbReference type="ARBA" id="ARBA00022670"/>
    </source>
</evidence>
<dbReference type="OrthoDB" id="9792731at2"/>
<dbReference type="GO" id="GO:0008047">
    <property type="term" value="F:enzyme activator activity"/>
    <property type="evidence" value="ECO:0007669"/>
    <property type="project" value="InterPro"/>
</dbReference>
<keyword evidence="5" id="KW-0064">Aspartyl protease</keyword>
<dbReference type="HOGENOM" id="CLU_099037_0_1_7"/>
<dbReference type="FunFam" id="3.40.50.1450:FF:000002">
    <property type="entry name" value="Hydrogenase 1 maturation protease"/>
    <property type="match status" value="1"/>
</dbReference>
<keyword evidence="9" id="KW-1185">Reference proteome</keyword>
<dbReference type="eggNOG" id="COG0680">
    <property type="taxonomic scope" value="Bacteria"/>
</dbReference>
<gene>
    <name evidence="8" type="ORF">HMPREF0179_01541</name>
</gene>
<feature type="binding site" evidence="7">
    <location>
        <position position="94"/>
    </location>
    <ligand>
        <name>Ni(2+)</name>
        <dbReference type="ChEBI" id="CHEBI:49786"/>
    </ligand>
</feature>
<evidence type="ECO:0000256" key="2">
    <source>
        <dbReference type="ARBA" id="ARBA00022596"/>
    </source>
</evidence>
<keyword evidence="2 7" id="KW-0533">Nickel</keyword>
<feature type="binding site" evidence="7">
    <location>
        <position position="63"/>
    </location>
    <ligand>
        <name>Ni(2+)</name>
        <dbReference type="ChEBI" id="CHEBI:49786"/>
    </ligand>
</feature>
<organism evidence="8 9">
    <name type="scientific">Bilophila wadsworthia (strain 3_1_6)</name>
    <dbReference type="NCBI Taxonomy" id="563192"/>
    <lineage>
        <taxon>Bacteria</taxon>
        <taxon>Pseudomonadati</taxon>
        <taxon>Thermodesulfobacteriota</taxon>
        <taxon>Desulfovibrionia</taxon>
        <taxon>Desulfovibrionales</taxon>
        <taxon>Desulfovibrionaceae</taxon>
        <taxon>Bilophila</taxon>
    </lineage>
</organism>
<dbReference type="GO" id="GO:0004190">
    <property type="term" value="F:aspartic-type endopeptidase activity"/>
    <property type="evidence" value="ECO:0007669"/>
    <property type="project" value="UniProtKB-KW"/>
</dbReference>
<dbReference type="RefSeq" id="WP_005026839.1">
    <property type="nucleotide sequence ID" value="NZ_KE150238.1"/>
</dbReference>
<dbReference type="GO" id="GO:0046872">
    <property type="term" value="F:metal ion binding"/>
    <property type="evidence" value="ECO:0007669"/>
    <property type="project" value="UniProtKB-KW"/>
</dbReference>
<dbReference type="Pfam" id="PF01750">
    <property type="entry name" value="HycI"/>
    <property type="match status" value="1"/>
</dbReference>
<dbReference type="PANTHER" id="PTHR30302">
    <property type="entry name" value="HYDROGENASE 1 MATURATION PROTEASE"/>
    <property type="match status" value="1"/>
</dbReference>
<evidence type="ECO:0000256" key="1">
    <source>
        <dbReference type="ARBA" id="ARBA00006814"/>
    </source>
</evidence>
<dbReference type="InterPro" id="IPR004419">
    <property type="entry name" value="Pept_A31_hyd_express"/>
</dbReference>
<reference evidence="8 9" key="2">
    <citation type="submission" date="2013-04" db="EMBL/GenBank/DDBJ databases">
        <title>The Genome Sequence of Bilophila wadsworthia 3_1_6.</title>
        <authorList>
            <consortium name="The Broad Institute Genomics Platform"/>
            <person name="Earl A."/>
            <person name="Ward D."/>
            <person name="Feldgarden M."/>
            <person name="Gevers D."/>
            <person name="Sibley C."/>
            <person name="Strauss J."/>
            <person name="Allen-Vercoe E."/>
            <person name="Walker B."/>
            <person name="Young S."/>
            <person name="Zeng Q."/>
            <person name="Gargeya S."/>
            <person name="Fitzgerald M."/>
            <person name="Haas B."/>
            <person name="Abouelleil A."/>
            <person name="Allen A.W."/>
            <person name="Alvarado L."/>
            <person name="Arachchi H.M."/>
            <person name="Berlin A.M."/>
            <person name="Chapman S.B."/>
            <person name="Gainer-Dewar J."/>
            <person name="Goldberg J."/>
            <person name="Griggs A."/>
            <person name="Gujja S."/>
            <person name="Hansen M."/>
            <person name="Howarth C."/>
            <person name="Imamovic A."/>
            <person name="Ireland A."/>
            <person name="Larimer J."/>
            <person name="McCowan C."/>
            <person name="Murphy C."/>
            <person name="Pearson M."/>
            <person name="Poon T.W."/>
            <person name="Priest M."/>
            <person name="Roberts A."/>
            <person name="Saif S."/>
            <person name="Shea T."/>
            <person name="Sisk P."/>
            <person name="Sykes S."/>
            <person name="Wortman J."/>
            <person name="Nusbaum C."/>
            <person name="Birren B."/>
        </authorList>
    </citation>
    <scope>NUCLEOTIDE SEQUENCE [LARGE SCALE GENOMIC DNA]</scope>
    <source>
        <strain evidence="8 9">3_1_6</strain>
    </source>
</reference>
<dbReference type="GeneID" id="78086661"/>
<dbReference type="SUPFAM" id="SSF53163">
    <property type="entry name" value="HybD-like"/>
    <property type="match status" value="1"/>
</dbReference>
<dbReference type="NCBIfam" id="TIGR00072">
    <property type="entry name" value="hydrog_prot"/>
    <property type="match status" value="1"/>
</dbReference>
<dbReference type="EMBL" id="ADCP02000001">
    <property type="protein sequence ID" value="EFV44640.1"/>
    <property type="molecule type" value="Genomic_DNA"/>
</dbReference>
<dbReference type="GO" id="GO:0016485">
    <property type="term" value="P:protein processing"/>
    <property type="evidence" value="ECO:0007669"/>
    <property type="project" value="InterPro"/>
</dbReference>
<evidence type="ECO:0000256" key="5">
    <source>
        <dbReference type="ARBA" id="ARBA00022750"/>
    </source>
</evidence>
<dbReference type="CDD" id="cd06062">
    <property type="entry name" value="H2MP_MemB-H2up"/>
    <property type="match status" value="1"/>
</dbReference>
<keyword evidence="4 7" id="KW-0479">Metal-binding</keyword>
<proteinExistence type="inferred from homology"/>
<dbReference type="STRING" id="563192.HMPREF0179_01541"/>
<protein>
    <submittedName>
        <fullName evidence="8">Hydrogenase expression/formation protein</fullName>
    </submittedName>
</protein>
<keyword evidence="3" id="KW-0645">Protease</keyword>
<dbReference type="InterPro" id="IPR023430">
    <property type="entry name" value="Pept_HybD-like_dom_sf"/>
</dbReference>
<dbReference type="NCBIfam" id="TIGR00140">
    <property type="entry name" value="hupD"/>
    <property type="match status" value="1"/>
</dbReference>
<name>E5Y5S8_BILW3</name>
<evidence type="ECO:0000313" key="9">
    <source>
        <dbReference type="Proteomes" id="UP000006034"/>
    </source>
</evidence>
<evidence type="ECO:0000313" key="8">
    <source>
        <dbReference type="EMBL" id="EFV44640.1"/>
    </source>
</evidence>
<dbReference type="InterPro" id="IPR000671">
    <property type="entry name" value="Peptidase_A31"/>
</dbReference>
<comment type="similarity">
    <text evidence="1">Belongs to the peptidase A31 family.</text>
</comment>
<dbReference type="PRINTS" id="PR00446">
    <property type="entry name" value="HYDRGNUPTAKE"/>
</dbReference>
<reference evidence="8 9" key="1">
    <citation type="submission" date="2010-10" db="EMBL/GenBank/DDBJ databases">
        <authorList>
            <consortium name="The Broad Institute Genome Sequencing Platform"/>
            <person name="Ward D."/>
            <person name="Earl A."/>
            <person name="Feldgarden M."/>
            <person name="Young S.K."/>
            <person name="Gargeya S."/>
            <person name="Zeng Q."/>
            <person name="Alvarado L."/>
            <person name="Berlin A."/>
            <person name="Bochicchio J."/>
            <person name="Chapman S.B."/>
            <person name="Chen Z."/>
            <person name="Freedman E."/>
            <person name="Gellesch M."/>
            <person name="Goldberg J."/>
            <person name="Griggs A."/>
            <person name="Gujja S."/>
            <person name="Heilman E."/>
            <person name="Heiman D."/>
            <person name="Howarth C."/>
            <person name="Mehta T."/>
            <person name="Neiman D."/>
            <person name="Pearson M."/>
            <person name="Roberts A."/>
            <person name="Saif S."/>
            <person name="Shea T."/>
            <person name="Shenoy N."/>
            <person name="Sisk P."/>
            <person name="Stolte C."/>
            <person name="Sykes S."/>
            <person name="White J."/>
            <person name="Yandava C."/>
            <person name="Allen-Vercoe E."/>
            <person name="Sibley C."/>
            <person name="Ambrose C.E."/>
            <person name="Strauss J."/>
            <person name="Daigneault M."/>
            <person name="Haas B."/>
            <person name="Nusbaum C."/>
            <person name="Birren B."/>
        </authorList>
    </citation>
    <scope>NUCLEOTIDE SEQUENCE [LARGE SCALE GENOMIC DNA]</scope>
    <source>
        <strain evidence="8 9">3_1_6</strain>
    </source>
</reference>
<dbReference type="PANTHER" id="PTHR30302:SF9">
    <property type="entry name" value="HYDROGENASE 1 MATURATION PROTEASE"/>
    <property type="match status" value="1"/>
</dbReference>
<dbReference type="AlphaFoldDB" id="E5Y5S8"/>
<accession>E5Y5S8</accession>
<evidence type="ECO:0000256" key="6">
    <source>
        <dbReference type="ARBA" id="ARBA00022801"/>
    </source>
</evidence>
<evidence type="ECO:0000256" key="4">
    <source>
        <dbReference type="ARBA" id="ARBA00022723"/>
    </source>
</evidence>
<evidence type="ECO:0000256" key="7">
    <source>
        <dbReference type="PIRSR" id="PIRSR604419-1"/>
    </source>
</evidence>
<dbReference type="Proteomes" id="UP000006034">
    <property type="component" value="Unassembled WGS sequence"/>
</dbReference>
<comment type="caution">
    <text evidence="8">The sequence shown here is derived from an EMBL/GenBank/DDBJ whole genome shotgun (WGS) entry which is preliminary data.</text>
</comment>
<keyword evidence="6" id="KW-0378">Hydrolase</keyword>
<feature type="binding site" evidence="7">
    <location>
        <position position="17"/>
    </location>
    <ligand>
        <name>Ni(2+)</name>
        <dbReference type="ChEBI" id="CHEBI:49786"/>
    </ligand>
</feature>
<sequence length="181" mass="19916">MERIVVLGLGNILYGDEGFGVRVAERLYSRYAFPDNVEIVDAGTQGHPLLAFVERATRLLLLDAVDFGLQPGTTVEKDSTDIPAYLSAHKMSLHQNSFSEVLALAELKDCLPEEIRLIGAQPLDMTYGNTLSPLLLSRLDTLVDMALHQLQAWGVPGRPACPESVFQNPEISLERYVPLPA</sequence>
<dbReference type="MEROPS" id="A31.002"/>